<organism evidence="1 2">
    <name type="scientific">Pelagimonas varians</name>
    <dbReference type="NCBI Taxonomy" id="696760"/>
    <lineage>
        <taxon>Bacteria</taxon>
        <taxon>Pseudomonadati</taxon>
        <taxon>Pseudomonadota</taxon>
        <taxon>Alphaproteobacteria</taxon>
        <taxon>Rhodobacterales</taxon>
        <taxon>Roseobacteraceae</taxon>
        <taxon>Pelagimonas</taxon>
    </lineage>
</organism>
<dbReference type="RefSeq" id="WP_097805050.1">
    <property type="nucleotide sequence ID" value="NZ_FXYH01000008.1"/>
</dbReference>
<name>A0A238KLW5_9RHOB</name>
<evidence type="ECO:0000313" key="2">
    <source>
        <dbReference type="Proteomes" id="UP000220836"/>
    </source>
</evidence>
<accession>A0A238KLW5</accession>
<dbReference type="OrthoDB" id="5641374at2"/>
<keyword evidence="2" id="KW-1185">Reference proteome</keyword>
<dbReference type="InterPro" id="IPR022254">
    <property type="entry name" value="DUF3775"/>
</dbReference>
<reference evidence="1 2" key="1">
    <citation type="submission" date="2017-05" db="EMBL/GenBank/DDBJ databases">
        <authorList>
            <person name="Song R."/>
            <person name="Chenine A.L."/>
            <person name="Ruprecht R.M."/>
        </authorList>
    </citation>
    <scope>NUCLEOTIDE SEQUENCE [LARGE SCALE GENOMIC DNA]</scope>
    <source>
        <strain evidence="1 2">CECT 8663</strain>
    </source>
</reference>
<dbReference type="Pfam" id="PF12616">
    <property type="entry name" value="DUF3775"/>
    <property type="match status" value="1"/>
</dbReference>
<sequence length="109" mass="11943">MGIIGDKIAVRKVAAIIVMARELDRAESELRAFIDRMDEEEQAALVAVMWIGRGAFEAEEWDEAYATAVSEATTPTADYLIGTPHLVDNLEGGLEAMGFDAIDEEDQLL</sequence>
<evidence type="ECO:0000313" key="1">
    <source>
        <dbReference type="EMBL" id="SMX43016.1"/>
    </source>
</evidence>
<dbReference type="AlphaFoldDB" id="A0A238KLW5"/>
<gene>
    <name evidence="1" type="ORF">PEV8663_02578</name>
</gene>
<proteinExistence type="predicted"/>
<protein>
    <recommendedName>
        <fullName evidence="3">DUF3775 domain-containing protein</fullName>
    </recommendedName>
</protein>
<dbReference type="Proteomes" id="UP000220836">
    <property type="component" value="Unassembled WGS sequence"/>
</dbReference>
<dbReference type="EMBL" id="FXYH01000008">
    <property type="protein sequence ID" value="SMX43016.1"/>
    <property type="molecule type" value="Genomic_DNA"/>
</dbReference>
<evidence type="ECO:0008006" key="3">
    <source>
        <dbReference type="Google" id="ProtNLM"/>
    </source>
</evidence>